<reference evidence="2 3" key="1">
    <citation type="submission" date="2019-06" db="EMBL/GenBank/DDBJ databases">
        <title>Genome organization and adaptive potential of archetypical organophosphate degarding Sphingobium fuliginis ATCC 27551.</title>
        <authorList>
            <person name="Sarwar A."/>
            <person name="Parthasarathy S."/>
            <person name="Singh C."/>
            <person name="Siddavattam D."/>
        </authorList>
    </citation>
    <scope>NUCLEOTIDE SEQUENCE [LARGE SCALE GENOMIC DNA]</scope>
    <source>
        <strain evidence="2 3">ATCC 27551</strain>
    </source>
</reference>
<keyword evidence="1" id="KW-1133">Transmembrane helix</keyword>
<evidence type="ECO:0000313" key="3">
    <source>
        <dbReference type="Proteomes" id="UP000311469"/>
    </source>
</evidence>
<name>A0A5B8CCR9_SPHSA</name>
<evidence type="ECO:0000313" key="2">
    <source>
        <dbReference type="EMBL" id="QDC37113.1"/>
    </source>
</evidence>
<feature type="transmembrane region" description="Helical" evidence="1">
    <location>
        <begin position="41"/>
        <end position="60"/>
    </location>
</feature>
<dbReference type="RefSeq" id="WP_140041954.1">
    <property type="nucleotide sequence ID" value="NZ_CP041016.1"/>
</dbReference>
<accession>A0A5B8CCR9</accession>
<dbReference type="Proteomes" id="UP000311469">
    <property type="component" value="Chromosome cSF1"/>
</dbReference>
<gene>
    <name evidence="2" type="ORF">FIL70_07630</name>
</gene>
<protein>
    <submittedName>
        <fullName evidence="2">Uncharacterized protein</fullName>
    </submittedName>
</protein>
<dbReference type="KEGG" id="sufl:FIL70_07630"/>
<keyword evidence="1" id="KW-0812">Transmembrane</keyword>
<organism evidence="2 3">
    <name type="scientific">Sphingobium fuliginis ATCC 27551</name>
    <dbReference type="NCBI Taxonomy" id="1208342"/>
    <lineage>
        <taxon>Bacteria</taxon>
        <taxon>Pseudomonadati</taxon>
        <taxon>Pseudomonadota</taxon>
        <taxon>Alphaproteobacteria</taxon>
        <taxon>Sphingomonadales</taxon>
        <taxon>Sphingomonadaceae</taxon>
        <taxon>Sphingobium</taxon>
    </lineage>
</organism>
<dbReference type="EMBL" id="CP041016">
    <property type="protein sequence ID" value="QDC37113.1"/>
    <property type="molecule type" value="Genomic_DNA"/>
</dbReference>
<evidence type="ECO:0000256" key="1">
    <source>
        <dbReference type="SAM" id="Phobius"/>
    </source>
</evidence>
<dbReference type="AlphaFoldDB" id="A0A5B8CCR9"/>
<sequence>MSPFIEAATAKYGTIIAGWAIGTAAKYGLTLGEGRKITPRMILIDLLLMGLVVLLARWIIERLGLNAGDAATIAALIGLSSERIIRLVRQWFLKRADDYLEQHVKGEIRQVAQMELSAERTLRDIAEGKRPLGGE</sequence>
<proteinExistence type="predicted"/>
<feature type="transmembrane region" description="Helical" evidence="1">
    <location>
        <begin position="12"/>
        <end position="29"/>
    </location>
</feature>
<keyword evidence="1" id="KW-0472">Membrane</keyword>